<evidence type="ECO:0000259" key="8">
    <source>
        <dbReference type="PROSITE" id="PS50850"/>
    </source>
</evidence>
<dbReference type="PANTHER" id="PTHR42718:SF24">
    <property type="entry name" value="MAJOR FACILITATOR SUPERFAMILY (MFS) PROFILE DOMAIN-CONTAINING PROTEIN"/>
    <property type="match status" value="1"/>
</dbReference>
<dbReference type="OrthoDB" id="9816041at2"/>
<dbReference type="Gene3D" id="1.20.1250.20">
    <property type="entry name" value="MFS general substrate transporter like domains"/>
    <property type="match status" value="1"/>
</dbReference>
<feature type="domain" description="Major facilitator superfamily (MFS) profile" evidence="8">
    <location>
        <begin position="20"/>
        <end position="482"/>
    </location>
</feature>
<evidence type="ECO:0000256" key="1">
    <source>
        <dbReference type="ARBA" id="ARBA00004651"/>
    </source>
</evidence>
<sequence>MTLNTCSLDCDGRPYNRPFLVVILLIGTFCVVANHTAITTALPGIMRDFHIDADTGQWLTSGFLLMNGIMIPVTGMLMHRVNSKKLYIAAMLIFLSGTLLAVLAPNFPILLIGRLIQAVATGIMIPLMQTILLLIFPRRKRGVAMGLDGLVLAFARVIGPTGGGLIIDHFNWRVLFCAFIPVALLAAFLAPAAMRKIVPLEQKSIDYVSLVLSTLGFGGLLYGFSSVGHHGWASPIVLGGLAVGAIGVIGFIYRELTIDNPMLNLRVFRSPLFSISVIVGGTLMVVMFGAELVLPLYIQNVRGESAFFSGLVMLPGAAVMGLMSPVSGFIFDKIGIRQLAITGMGLLTLGTIPFVFLTMSTQLGAIIILYAVRFLGISLVMMPMTTAGMNTLPNALMSDGAAVTNTLRTIIGSIGTAILISVMSDVTKSELPEQNMYGSDPALFHLLKIDAALNGVNAAFLVAIGFCAVTWALTFFIKDGRHNTRSIR</sequence>
<dbReference type="SUPFAM" id="SSF103473">
    <property type="entry name" value="MFS general substrate transporter"/>
    <property type="match status" value="1"/>
</dbReference>
<dbReference type="Pfam" id="PF07690">
    <property type="entry name" value="MFS_1"/>
    <property type="match status" value="1"/>
</dbReference>
<name>A0A1I2S6B8_9BACL</name>
<evidence type="ECO:0000256" key="6">
    <source>
        <dbReference type="ARBA" id="ARBA00023136"/>
    </source>
</evidence>
<organism evidence="9 10">
    <name type="scientific">Sporolactobacillus nakayamae</name>
    <dbReference type="NCBI Taxonomy" id="269670"/>
    <lineage>
        <taxon>Bacteria</taxon>
        <taxon>Bacillati</taxon>
        <taxon>Bacillota</taxon>
        <taxon>Bacilli</taxon>
        <taxon>Bacillales</taxon>
        <taxon>Sporolactobacillaceae</taxon>
        <taxon>Sporolactobacillus</taxon>
    </lineage>
</organism>
<keyword evidence="3" id="KW-1003">Cell membrane</keyword>
<dbReference type="AlphaFoldDB" id="A0A1I2S6B8"/>
<dbReference type="PROSITE" id="PS50850">
    <property type="entry name" value="MFS"/>
    <property type="match status" value="1"/>
</dbReference>
<accession>A0A1I2S6B8</accession>
<feature type="transmembrane region" description="Helical" evidence="7">
    <location>
        <begin position="19"/>
        <end position="38"/>
    </location>
</feature>
<comment type="subcellular location">
    <subcellularLocation>
        <location evidence="1">Cell membrane</location>
        <topology evidence="1">Multi-pass membrane protein</topology>
    </subcellularLocation>
</comment>
<dbReference type="InterPro" id="IPR004638">
    <property type="entry name" value="EmrB-like"/>
</dbReference>
<evidence type="ECO:0000313" key="9">
    <source>
        <dbReference type="EMBL" id="SFG47873.1"/>
    </source>
</evidence>
<evidence type="ECO:0000256" key="3">
    <source>
        <dbReference type="ARBA" id="ARBA00022475"/>
    </source>
</evidence>
<feature type="transmembrane region" description="Helical" evidence="7">
    <location>
        <begin position="272"/>
        <end position="294"/>
    </location>
</feature>
<evidence type="ECO:0000313" key="10">
    <source>
        <dbReference type="Proteomes" id="UP000198752"/>
    </source>
</evidence>
<dbReference type="GO" id="GO:0022857">
    <property type="term" value="F:transmembrane transporter activity"/>
    <property type="evidence" value="ECO:0007669"/>
    <property type="project" value="InterPro"/>
</dbReference>
<feature type="transmembrane region" description="Helical" evidence="7">
    <location>
        <begin position="456"/>
        <end position="477"/>
    </location>
</feature>
<dbReference type="STRING" id="269670.SAMN02982927_01833"/>
<keyword evidence="6 7" id="KW-0472">Membrane</keyword>
<evidence type="ECO:0000256" key="7">
    <source>
        <dbReference type="SAM" id="Phobius"/>
    </source>
</evidence>
<keyword evidence="2" id="KW-0813">Transport</keyword>
<reference evidence="10" key="1">
    <citation type="submission" date="2016-10" db="EMBL/GenBank/DDBJ databases">
        <authorList>
            <person name="Varghese N."/>
            <person name="Submissions S."/>
        </authorList>
    </citation>
    <scope>NUCLEOTIDE SEQUENCE [LARGE SCALE GENOMIC DNA]</scope>
    <source>
        <strain evidence="10">ATCC 700379</strain>
    </source>
</reference>
<feature type="transmembrane region" description="Helical" evidence="7">
    <location>
        <begin position="205"/>
        <end position="225"/>
    </location>
</feature>
<dbReference type="InterPro" id="IPR036259">
    <property type="entry name" value="MFS_trans_sf"/>
</dbReference>
<feature type="transmembrane region" description="Helical" evidence="7">
    <location>
        <begin position="363"/>
        <end position="384"/>
    </location>
</feature>
<dbReference type="GO" id="GO:0005886">
    <property type="term" value="C:plasma membrane"/>
    <property type="evidence" value="ECO:0007669"/>
    <property type="project" value="UniProtKB-SubCell"/>
</dbReference>
<evidence type="ECO:0000256" key="5">
    <source>
        <dbReference type="ARBA" id="ARBA00022989"/>
    </source>
</evidence>
<dbReference type="InterPro" id="IPR020846">
    <property type="entry name" value="MFS_dom"/>
</dbReference>
<feature type="transmembrane region" description="Helical" evidence="7">
    <location>
        <begin position="115"/>
        <end position="136"/>
    </location>
</feature>
<evidence type="ECO:0000256" key="2">
    <source>
        <dbReference type="ARBA" id="ARBA00022448"/>
    </source>
</evidence>
<keyword evidence="4 7" id="KW-0812">Transmembrane</keyword>
<feature type="transmembrane region" description="Helical" evidence="7">
    <location>
        <begin position="58"/>
        <end position="79"/>
    </location>
</feature>
<dbReference type="PRINTS" id="PR01036">
    <property type="entry name" value="TCRTETB"/>
</dbReference>
<evidence type="ECO:0000256" key="4">
    <source>
        <dbReference type="ARBA" id="ARBA00022692"/>
    </source>
</evidence>
<dbReference type="NCBIfam" id="TIGR00711">
    <property type="entry name" value="efflux_EmrB"/>
    <property type="match status" value="1"/>
</dbReference>
<feature type="transmembrane region" description="Helical" evidence="7">
    <location>
        <begin position="173"/>
        <end position="193"/>
    </location>
</feature>
<keyword evidence="10" id="KW-1185">Reference proteome</keyword>
<dbReference type="RefSeq" id="WP_093672224.1">
    <property type="nucleotide sequence ID" value="NZ_FOOY01000011.1"/>
</dbReference>
<feature type="transmembrane region" description="Helical" evidence="7">
    <location>
        <begin position="143"/>
        <end position="167"/>
    </location>
</feature>
<dbReference type="Gene3D" id="1.20.1720.10">
    <property type="entry name" value="Multidrug resistance protein D"/>
    <property type="match status" value="1"/>
</dbReference>
<feature type="transmembrane region" description="Helical" evidence="7">
    <location>
        <begin position="405"/>
        <end position="423"/>
    </location>
</feature>
<dbReference type="InterPro" id="IPR011701">
    <property type="entry name" value="MFS"/>
</dbReference>
<proteinExistence type="predicted"/>
<dbReference type="PANTHER" id="PTHR42718">
    <property type="entry name" value="MAJOR FACILITATOR SUPERFAMILY MULTIDRUG TRANSPORTER MFSC"/>
    <property type="match status" value="1"/>
</dbReference>
<feature type="transmembrane region" description="Helical" evidence="7">
    <location>
        <begin position="86"/>
        <end position="109"/>
    </location>
</feature>
<dbReference type="EMBL" id="FOOY01000011">
    <property type="protein sequence ID" value="SFG47873.1"/>
    <property type="molecule type" value="Genomic_DNA"/>
</dbReference>
<protein>
    <submittedName>
        <fullName evidence="9">Drug resistance transporter, EmrB/QacA subfamily</fullName>
    </submittedName>
</protein>
<feature type="transmembrane region" description="Helical" evidence="7">
    <location>
        <begin position="306"/>
        <end position="331"/>
    </location>
</feature>
<feature type="transmembrane region" description="Helical" evidence="7">
    <location>
        <begin position="338"/>
        <end position="357"/>
    </location>
</feature>
<feature type="transmembrane region" description="Helical" evidence="7">
    <location>
        <begin position="231"/>
        <end position="252"/>
    </location>
</feature>
<gene>
    <name evidence="9" type="ORF">SAMN02982927_01833</name>
</gene>
<dbReference type="Proteomes" id="UP000198752">
    <property type="component" value="Unassembled WGS sequence"/>
</dbReference>
<keyword evidence="5 7" id="KW-1133">Transmembrane helix</keyword>
<dbReference type="CDD" id="cd17503">
    <property type="entry name" value="MFS_LmrB_MDR_like"/>
    <property type="match status" value="1"/>
</dbReference>